<feature type="region of interest" description="Disordered" evidence="1">
    <location>
        <begin position="16"/>
        <end position="62"/>
    </location>
</feature>
<evidence type="ECO:0000313" key="4">
    <source>
        <dbReference type="Proteomes" id="UP000324767"/>
    </source>
</evidence>
<feature type="compositionally biased region" description="Polar residues" evidence="1">
    <location>
        <begin position="39"/>
        <end position="57"/>
    </location>
</feature>
<evidence type="ECO:0000313" key="3">
    <source>
        <dbReference type="EMBL" id="KAA6409886.1"/>
    </source>
</evidence>
<sequence>MTAGGTELISALSPAAGVSGITPPAPTTAQLATPPPTSMPQDTSSDNRFGSQVQTTGDAAALQPTRSLTRASINGIIISSADIIPTTGGVIFSESSGLTPPQTSTFISTSFQSSTSTTPVSRTPSAITKHTTSSTSTTPANTSSLANGHDSSTNTKHPVVGGAVAGAAVGVIVIVAMLLCVQRLKRVKRVKREQKEEQTVVDQRNPEERSK</sequence>
<feature type="compositionally biased region" description="Low complexity" evidence="1">
    <location>
        <begin position="109"/>
        <end position="146"/>
    </location>
</feature>
<feature type="transmembrane region" description="Helical" evidence="2">
    <location>
        <begin position="159"/>
        <end position="181"/>
    </location>
</feature>
<feature type="compositionally biased region" description="Basic and acidic residues" evidence="1">
    <location>
        <begin position="193"/>
        <end position="211"/>
    </location>
</feature>
<feature type="region of interest" description="Disordered" evidence="1">
    <location>
        <begin position="109"/>
        <end position="154"/>
    </location>
</feature>
<name>A0A5M8PME8_9LECA</name>
<protein>
    <submittedName>
        <fullName evidence="3">Uncharacterized protein</fullName>
    </submittedName>
</protein>
<dbReference type="AlphaFoldDB" id="A0A5M8PME8"/>
<keyword evidence="2" id="KW-1133">Transmembrane helix</keyword>
<reference evidence="3 4" key="1">
    <citation type="submission" date="2019-09" db="EMBL/GenBank/DDBJ databases">
        <title>The hologenome of the rock-dwelling lichen Lasallia pustulata.</title>
        <authorList>
            <person name="Greshake Tzovaras B."/>
            <person name="Segers F."/>
            <person name="Bicker A."/>
            <person name="Dal Grande F."/>
            <person name="Otte J."/>
            <person name="Hankeln T."/>
            <person name="Schmitt I."/>
            <person name="Ebersberger I."/>
        </authorList>
    </citation>
    <scope>NUCLEOTIDE SEQUENCE [LARGE SCALE GENOMIC DNA]</scope>
    <source>
        <strain evidence="3">A1-1</strain>
    </source>
</reference>
<gene>
    <name evidence="3" type="ORF">FRX48_06499</name>
</gene>
<dbReference type="EMBL" id="VXIT01000010">
    <property type="protein sequence ID" value="KAA6409886.1"/>
    <property type="molecule type" value="Genomic_DNA"/>
</dbReference>
<keyword evidence="2" id="KW-0472">Membrane</keyword>
<comment type="caution">
    <text evidence="3">The sequence shown here is derived from an EMBL/GenBank/DDBJ whole genome shotgun (WGS) entry which is preliminary data.</text>
</comment>
<accession>A0A5M8PME8</accession>
<evidence type="ECO:0000256" key="1">
    <source>
        <dbReference type="SAM" id="MobiDB-lite"/>
    </source>
</evidence>
<keyword evidence="2" id="KW-0812">Transmembrane</keyword>
<evidence type="ECO:0000256" key="2">
    <source>
        <dbReference type="SAM" id="Phobius"/>
    </source>
</evidence>
<dbReference type="Proteomes" id="UP000324767">
    <property type="component" value="Unassembled WGS sequence"/>
</dbReference>
<organism evidence="3 4">
    <name type="scientific">Lasallia pustulata</name>
    <dbReference type="NCBI Taxonomy" id="136370"/>
    <lineage>
        <taxon>Eukaryota</taxon>
        <taxon>Fungi</taxon>
        <taxon>Dikarya</taxon>
        <taxon>Ascomycota</taxon>
        <taxon>Pezizomycotina</taxon>
        <taxon>Lecanoromycetes</taxon>
        <taxon>OSLEUM clade</taxon>
        <taxon>Umbilicariomycetidae</taxon>
        <taxon>Umbilicariales</taxon>
        <taxon>Umbilicariaceae</taxon>
        <taxon>Lasallia</taxon>
    </lineage>
</organism>
<feature type="region of interest" description="Disordered" evidence="1">
    <location>
        <begin position="190"/>
        <end position="211"/>
    </location>
</feature>
<proteinExistence type="predicted"/>